<evidence type="ECO:0008006" key="3">
    <source>
        <dbReference type="Google" id="ProtNLM"/>
    </source>
</evidence>
<accession>A0A0N7HY76</accession>
<dbReference type="InterPro" id="IPR012547">
    <property type="entry name" value="PDDEXK_9"/>
</dbReference>
<proteinExistence type="predicted"/>
<dbReference type="STRING" id="1736674.APS56_04685"/>
<dbReference type="KEGG" id="ahz:APS56_04685"/>
<evidence type="ECO:0000313" key="2">
    <source>
        <dbReference type="Proteomes" id="UP000057981"/>
    </source>
</evidence>
<dbReference type="OrthoDB" id="9776605at2"/>
<dbReference type="Proteomes" id="UP000057981">
    <property type="component" value="Chromosome"/>
</dbReference>
<evidence type="ECO:0000313" key="1">
    <source>
        <dbReference type="EMBL" id="ALJ04478.1"/>
    </source>
</evidence>
<dbReference type="Pfam" id="PF08011">
    <property type="entry name" value="PDDEXK_9"/>
    <property type="match status" value="1"/>
</dbReference>
<dbReference type="AlphaFoldDB" id="A0A0N7HY76"/>
<reference evidence="1 2" key="1">
    <citation type="submission" date="2015-10" db="EMBL/GenBank/DDBJ databases">
        <authorList>
            <person name="Gilbert D.G."/>
        </authorList>
    </citation>
    <scope>NUCLEOTIDE SEQUENCE [LARGE SCALE GENOMIC DNA]</scope>
    <source>
        <strain evidence="2">HZ-22</strain>
    </source>
</reference>
<sequence>MKDIELIKVYEESYKIQFDDLFKSLDKIYINAVDKQYAIKCQLGIINFVGGFMVNSELDKKIIKLFDHTMKLGGNISDVINTIPNTVNFHKQEKELKTKDNNNDVTIVWKKILGIPYKIERINAVIQGTISSNFEHLKEKSEIAEHLGKQRAVVDLLEQIKVKFIGNGGLMELDEKNGENILPVKFQTLNNLKECIIRNDLADFFKTLQSVFASLSYDMKITEGYFHSHIHFLLTLLDFDIHSEVETNRGRIDSVIETENYIHIIEFKQNDSEIALEQILEKEYYQKYLTKNKILILVGVAVDKSQRNIIDWKMKSYG</sequence>
<name>A0A0N7HY76_9FLAO</name>
<dbReference type="RefSeq" id="WP_054725313.1">
    <property type="nucleotide sequence ID" value="NZ_CP012898.1"/>
</dbReference>
<keyword evidence="2" id="KW-1185">Reference proteome</keyword>
<gene>
    <name evidence="1" type="ORF">APS56_04685</name>
</gene>
<dbReference type="PANTHER" id="PTHR34825:SF1">
    <property type="entry name" value="AAA-ATPASE-LIKE DOMAIN-CONTAINING PROTEIN"/>
    <property type="match status" value="1"/>
</dbReference>
<dbReference type="EMBL" id="CP012898">
    <property type="protein sequence ID" value="ALJ04478.1"/>
    <property type="molecule type" value="Genomic_DNA"/>
</dbReference>
<dbReference type="PANTHER" id="PTHR34825">
    <property type="entry name" value="CONSERVED PROTEIN, WITH A WEAK D-GALACTARATE DEHYDRATASE/ALTRONATE HYDROLASE DOMAIN"/>
    <property type="match status" value="1"/>
</dbReference>
<organism evidence="1 2">
    <name type="scientific">Pseudalgibacter alginicilyticus</name>
    <dbReference type="NCBI Taxonomy" id="1736674"/>
    <lineage>
        <taxon>Bacteria</taxon>
        <taxon>Pseudomonadati</taxon>
        <taxon>Bacteroidota</taxon>
        <taxon>Flavobacteriia</taxon>
        <taxon>Flavobacteriales</taxon>
        <taxon>Flavobacteriaceae</taxon>
        <taxon>Pseudalgibacter</taxon>
    </lineage>
</organism>
<protein>
    <recommendedName>
        <fullName evidence="3">AAA-ATPase-like domain-containing protein</fullName>
    </recommendedName>
</protein>